<keyword evidence="3" id="KW-1185">Reference proteome</keyword>
<dbReference type="AlphaFoldDB" id="A0A5J4ZQ19"/>
<gene>
    <name evidence="2" type="ORF">F0562_014136</name>
</gene>
<dbReference type="EMBL" id="CM018049">
    <property type="protein sequence ID" value="KAA8519954.1"/>
    <property type="molecule type" value="Genomic_DNA"/>
</dbReference>
<protein>
    <submittedName>
        <fullName evidence="2">Uncharacterized protein</fullName>
    </submittedName>
</protein>
<organism evidence="2 3">
    <name type="scientific">Nyssa sinensis</name>
    <dbReference type="NCBI Taxonomy" id="561372"/>
    <lineage>
        <taxon>Eukaryota</taxon>
        <taxon>Viridiplantae</taxon>
        <taxon>Streptophyta</taxon>
        <taxon>Embryophyta</taxon>
        <taxon>Tracheophyta</taxon>
        <taxon>Spermatophyta</taxon>
        <taxon>Magnoliopsida</taxon>
        <taxon>eudicotyledons</taxon>
        <taxon>Gunneridae</taxon>
        <taxon>Pentapetalae</taxon>
        <taxon>asterids</taxon>
        <taxon>Cornales</taxon>
        <taxon>Nyssaceae</taxon>
        <taxon>Nyssa</taxon>
    </lineage>
</organism>
<evidence type="ECO:0000313" key="3">
    <source>
        <dbReference type="Proteomes" id="UP000325577"/>
    </source>
</evidence>
<evidence type="ECO:0000256" key="1">
    <source>
        <dbReference type="SAM" id="MobiDB-lite"/>
    </source>
</evidence>
<feature type="region of interest" description="Disordered" evidence="1">
    <location>
        <begin position="49"/>
        <end position="88"/>
    </location>
</feature>
<name>A0A5J4ZQ19_9ASTE</name>
<proteinExistence type="predicted"/>
<reference evidence="2 3" key="1">
    <citation type="submission" date="2019-09" db="EMBL/GenBank/DDBJ databases">
        <title>A chromosome-level genome assembly of the Chinese tupelo Nyssa sinensis.</title>
        <authorList>
            <person name="Yang X."/>
            <person name="Kang M."/>
            <person name="Yang Y."/>
            <person name="Xiong H."/>
            <person name="Wang M."/>
            <person name="Zhang Z."/>
            <person name="Wang Z."/>
            <person name="Wu H."/>
            <person name="Ma T."/>
            <person name="Liu J."/>
            <person name="Xi Z."/>
        </authorList>
    </citation>
    <scope>NUCLEOTIDE SEQUENCE [LARGE SCALE GENOMIC DNA]</scope>
    <source>
        <strain evidence="2">J267</strain>
        <tissue evidence="2">Leaf</tissue>
    </source>
</reference>
<sequence>MDLLMTVQMGTITTGSPQVQSGDYGIGCGCVVKGIEDGFGFVCASGRRDGRRSGGGVMGGDGRREGEARGGGRKEKEGYSCGAADGWV</sequence>
<feature type="compositionally biased region" description="Basic and acidic residues" evidence="1">
    <location>
        <begin position="61"/>
        <end position="78"/>
    </location>
</feature>
<evidence type="ECO:0000313" key="2">
    <source>
        <dbReference type="EMBL" id="KAA8519954.1"/>
    </source>
</evidence>
<accession>A0A5J4ZQ19</accession>
<dbReference type="Proteomes" id="UP000325577">
    <property type="component" value="Linkage Group LG6"/>
</dbReference>